<gene>
    <name evidence="1" type="ORF">Golax_011370</name>
</gene>
<keyword evidence="2" id="KW-1185">Reference proteome</keyword>
<evidence type="ECO:0000313" key="1">
    <source>
        <dbReference type="EMBL" id="MBA0712258.1"/>
    </source>
</evidence>
<accession>A0A7J8ZKD3</accession>
<comment type="caution">
    <text evidence="1">The sequence shown here is derived from an EMBL/GenBank/DDBJ whole genome shotgun (WGS) entry which is preliminary data.</text>
</comment>
<dbReference type="Proteomes" id="UP000593574">
    <property type="component" value="Unassembled WGS sequence"/>
</dbReference>
<reference evidence="1 2" key="1">
    <citation type="journal article" date="2019" name="Genome Biol. Evol.">
        <title>Insights into the evolution of the New World diploid cottons (Gossypium, subgenus Houzingenia) based on genome sequencing.</title>
        <authorList>
            <person name="Grover C.E."/>
            <person name="Arick M.A. 2nd"/>
            <person name="Thrash A."/>
            <person name="Conover J.L."/>
            <person name="Sanders W.S."/>
            <person name="Peterson D.G."/>
            <person name="Frelichowski J.E."/>
            <person name="Scheffler J.A."/>
            <person name="Scheffler B.E."/>
            <person name="Wendel J.F."/>
        </authorList>
    </citation>
    <scope>NUCLEOTIDE SEQUENCE [LARGE SCALE GENOMIC DNA]</scope>
    <source>
        <strain evidence="1">4</strain>
        <tissue evidence="1">Leaf</tissue>
    </source>
</reference>
<dbReference type="AlphaFoldDB" id="A0A7J8ZKD3"/>
<proteinExistence type="predicted"/>
<sequence>MKELQSYELILNDGKLVQEKPKANLVVGPLSYKGKQKAKEKRNQLSIQFHLMWIGRRLRMK</sequence>
<evidence type="ECO:0000313" key="2">
    <source>
        <dbReference type="Proteomes" id="UP000593574"/>
    </source>
</evidence>
<name>A0A7J8ZKD3_9ROSI</name>
<organism evidence="1 2">
    <name type="scientific">Gossypium laxum</name>
    <dbReference type="NCBI Taxonomy" id="34288"/>
    <lineage>
        <taxon>Eukaryota</taxon>
        <taxon>Viridiplantae</taxon>
        <taxon>Streptophyta</taxon>
        <taxon>Embryophyta</taxon>
        <taxon>Tracheophyta</taxon>
        <taxon>Spermatophyta</taxon>
        <taxon>Magnoliopsida</taxon>
        <taxon>eudicotyledons</taxon>
        <taxon>Gunneridae</taxon>
        <taxon>Pentapetalae</taxon>
        <taxon>rosids</taxon>
        <taxon>malvids</taxon>
        <taxon>Malvales</taxon>
        <taxon>Malvaceae</taxon>
        <taxon>Malvoideae</taxon>
        <taxon>Gossypium</taxon>
    </lineage>
</organism>
<dbReference type="EMBL" id="JABEZV010000006">
    <property type="protein sequence ID" value="MBA0712258.1"/>
    <property type="molecule type" value="Genomic_DNA"/>
</dbReference>
<protein>
    <submittedName>
        <fullName evidence="1">Uncharacterized protein</fullName>
    </submittedName>
</protein>